<reference evidence="3" key="1">
    <citation type="journal article" date="2015" name="Nat. Genet.">
        <title>The genome and transcriptome of the zoonotic hookworm Ancylostoma ceylanicum identify infection-specific gene families.</title>
        <authorList>
            <person name="Schwarz E.M."/>
            <person name="Hu Y."/>
            <person name="Antoshechkin I."/>
            <person name="Miller M.M."/>
            <person name="Sternberg P.W."/>
            <person name="Aroian R.V."/>
        </authorList>
    </citation>
    <scope>NUCLEOTIDE SEQUENCE</scope>
    <source>
        <strain evidence="3">HY135</strain>
    </source>
</reference>
<dbReference type="SUPFAM" id="SSF74650">
    <property type="entry name" value="Galactose mutarotase-like"/>
    <property type="match status" value="1"/>
</dbReference>
<dbReference type="GO" id="GO:0030246">
    <property type="term" value="F:carbohydrate binding"/>
    <property type="evidence" value="ECO:0007669"/>
    <property type="project" value="InterPro"/>
</dbReference>
<comment type="caution">
    <text evidence="2">The sequence shown here is derived from an EMBL/GenBank/DDBJ whole genome shotgun (WGS) entry which is preliminary data.</text>
</comment>
<protein>
    <recommendedName>
        <fullName evidence="1">Glycosyl hydrolase family 38 C-terminal domain-containing protein</fullName>
    </recommendedName>
</protein>
<dbReference type="PANTHER" id="PTHR11607:SF71">
    <property type="entry name" value="ALPHA-MANNOSIDASE"/>
    <property type="match status" value="1"/>
</dbReference>
<name>A0A016TYB8_9BILA</name>
<evidence type="ECO:0000259" key="1">
    <source>
        <dbReference type="Pfam" id="PF07748"/>
    </source>
</evidence>
<dbReference type="EMBL" id="JARK01001405">
    <property type="protein sequence ID" value="EYC07572.1"/>
    <property type="molecule type" value="Genomic_DNA"/>
</dbReference>
<dbReference type="PANTHER" id="PTHR11607">
    <property type="entry name" value="ALPHA-MANNOSIDASE"/>
    <property type="match status" value="1"/>
</dbReference>
<accession>A0A016TYB8</accession>
<evidence type="ECO:0000313" key="3">
    <source>
        <dbReference type="Proteomes" id="UP000024635"/>
    </source>
</evidence>
<dbReference type="Pfam" id="PF07748">
    <property type="entry name" value="Glyco_hydro_38C"/>
    <property type="match status" value="1"/>
</dbReference>
<dbReference type="GO" id="GO:0006491">
    <property type="term" value="P:N-glycan processing"/>
    <property type="evidence" value="ECO:0007669"/>
    <property type="project" value="TreeGrafter"/>
</dbReference>
<proteinExistence type="predicted"/>
<gene>
    <name evidence="2" type="primary">Acey_s0069.g292</name>
    <name evidence="2" type="ORF">Y032_0069g292</name>
</gene>
<evidence type="ECO:0000313" key="2">
    <source>
        <dbReference type="EMBL" id="EYC07572.1"/>
    </source>
</evidence>
<sequence length="210" mass="23922">MMRCIIRYICILYDALQIAPTKYFKGFATRVLHITFSVFKLEVIQPEGFFLKNEELKTSHDKKNGLLTHITTVAAGRTTVSTNFYRYEPALGGAYIMRVNGPAKPHTAEPTLRFIARGSLQQKAHLFLPNIYEEITVKNLRGSFGQQVYLLLRVDITGTSNTELSMRLETSLQNPRFYADSAGMQRTFANKQDPRGRRLNGDKDVLISRL</sequence>
<dbReference type="OrthoDB" id="10379817at2759"/>
<organism evidence="2 3">
    <name type="scientific">Ancylostoma ceylanicum</name>
    <dbReference type="NCBI Taxonomy" id="53326"/>
    <lineage>
        <taxon>Eukaryota</taxon>
        <taxon>Metazoa</taxon>
        <taxon>Ecdysozoa</taxon>
        <taxon>Nematoda</taxon>
        <taxon>Chromadorea</taxon>
        <taxon>Rhabditida</taxon>
        <taxon>Rhabditina</taxon>
        <taxon>Rhabditomorpha</taxon>
        <taxon>Strongyloidea</taxon>
        <taxon>Ancylostomatidae</taxon>
        <taxon>Ancylostomatinae</taxon>
        <taxon>Ancylostoma</taxon>
    </lineage>
</organism>
<dbReference type="InterPro" id="IPR011682">
    <property type="entry name" value="Glyco_hydro_38_C"/>
</dbReference>
<dbReference type="AlphaFoldDB" id="A0A016TYB8"/>
<dbReference type="GO" id="GO:0006013">
    <property type="term" value="P:mannose metabolic process"/>
    <property type="evidence" value="ECO:0007669"/>
    <property type="project" value="InterPro"/>
</dbReference>
<dbReference type="STRING" id="53326.A0A016TYB8"/>
<dbReference type="Proteomes" id="UP000024635">
    <property type="component" value="Unassembled WGS sequence"/>
</dbReference>
<dbReference type="GO" id="GO:0000139">
    <property type="term" value="C:Golgi membrane"/>
    <property type="evidence" value="ECO:0007669"/>
    <property type="project" value="TreeGrafter"/>
</dbReference>
<dbReference type="GO" id="GO:0004559">
    <property type="term" value="F:alpha-mannosidase activity"/>
    <property type="evidence" value="ECO:0007669"/>
    <property type="project" value="InterPro"/>
</dbReference>
<dbReference type="InterPro" id="IPR011013">
    <property type="entry name" value="Gal_mutarotase_sf_dom"/>
</dbReference>
<feature type="domain" description="Glycosyl hydrolase family 38 C-terminal" evidence="1">
    <location>
        <begin position="51"/>
        <end position="185"/>
    </location>
</feature>
<keyword evidence="3" id="KW-1185">Reference proteome</keyword>
<dbReference type="Gene3D" id="2.70.98.30">
    <property type="entry name" value="Golgi alpha-mannosidase II, domain 4"/>
    <property type="match status" value="1"/>
</dbReference>
<dbReference type="InterPro" id="IPR050843">
    <property type="entry name" value="Glycosyl_Hydrlase_38"/>
</dbReference>